<feature type="transmembrane region" description="Helical" evidence="13">
    <location>
        <begin position="42"/>
        <end position="65"/>
    </location>
</feature>
<evidence type="ECO:0000256" key="12">
    <source>
        <dbReference type="SAM" id="MobiDB-lite"/>
    </source>
</evidence>
<keyword evidence="3 11" id="KW-0444">Lipid biosynthesis</keyword>
<keyword evidence="6 13" id="KW-1133">Transmembrane helix</keyword>
<evidence type="ECO:0000313" key="14">
    <source>
        <dbReference type="EMBL" id="AFJ66829.1"/>
    </source>
</evidence>
<dbReference type="GO" id="GO:0004768">
    <property type="term" value="F:stearoyl-CoA 9-desaturase activity"/>
    <property type="evidence" value="ECO:0007669"/>
    <property type="project" value="TreeGrafter"/>
</dbReference>
<keyword evidence="10 11" id="KW-0275">Fatty acid biosynthesis</keyword>
<keyword evidence="7 11" id="KW-0560">Oxidoreductase</keyword>
<dbReference type="AlphaFoldDB" id="K7PBR7"/>
<evidence type="ECO:0000256" key="5">
    <source>
        <dbReference type="ARBA" id="ARBA00022832"/>
    </source>
</evidence>
<feature type="transmembrane region" description="Helical" evidence="13">
    <location>
        <begin position="72"/>
        <end position="92"/>
    </location>
</feature>
<evidence type="ECO:0000256" key="6">
    <source>
        <dbReference type="ARBA" id="ARBA00022989"/>
    </source>
</evidence>
<feature type="region of interest" description="Disordered" evidence="12">
    <location>
        <begin position="332"/>
        <end position="354"/>
    </location>
</feature>
<dbReference type="CDD" id="cd03505">
    <property type="entry name" value="Delta9-FADS-like"/>
    <property type="match status" value="1"/>
</dbReference>
<feature type="transmembrane region" description="Helical" evidence="13">
    <location>
        <begin position="222"/>
        <end position="239"/>
    </location>
</feature>
<comment type="similarity">
    <text evidence="2 11">Belongs to the fatty acid desaturase type 1 family.</text>
</comment>
<keyword evidence="8" id="KW-0443">Lipid metabolism</keyword>
<comment type="domain">
    <text evidence="11">The histidine box domains are involved in binding the catalytic metal ions.</text>
</comment>
<dbReference type="PANTHER" id="PTHR11351:SF31">
    <property type="entry name" value="DESATURASE 1, ISOFORM A-RELATED"/>
    <property type="match status" value="1"/>
</dbReference>
<reference evidence="14" key="1">
    <citation type="journal article" date="2012" name="Nat. Commun.">
        <title>The convergent evolution of defensive polyacetylenic fatty acid biosynthesis genes in soldier beetles.</title>
        <authorList>
            <person name="Haritos V.S."/>
            <person name="Horne I."/>
            <person name="Damcevski K."/>
            <person name="Glover K."/>
            <person name="Gibb N."/>
            <person name="Okada S."/>
            <person name="Hamberg M."/>
        </authorList>
    </citation>
    <scope>NUCLEOTIDE SEQUENCE</scope>
</reference>
<dbReference type="EMBL" id="JQ619628">
    <property type="protein sequence ID" value="AFJ66829.1"/>
    <property type="molecule type" value="mRNA"/>
</dbReference>
<evidence type="ECO:0000256" key="3">
    <source>
        <dbReference type="ARBA" id="ARBA00022516"/>
    </source>
</evidence>
<organism evidence="14">
    <name type="scientific">Chauliognathus lugubris</name>
    <dbReference type="NCBI Taxonomy" id="1184608"/>
    <lineage>
        <taxon>Eukaryota</taxon>
        <taxon>Metazoa</taxon>
        <taxon>Ecdysozoa</taxon>
        <taxon>Arthropoda</taxon>
        <taxon>Hexapoda</taxon>
        <taxon>Insecta</taxon>
        <taxon>Pterygota</taxon>
        <taxon>Neoptera</taxon>
        <taxon>Endopterygota</taxon>
        <taxon>Coleoptera</taxon>
        <taxon>Polyphaga</taxon>
        <taxon>Elateriformia</taxon>
        <taxon>Elateroidea</taxon>
        <taxon>Cantharidae</taxon>
        <taxon>Chauliognathinae</taxon>
        <taxon>Chauliognathus</taxon>
    </lineage>
</organism>
<comment type="cofactor">
    <cofactor evidence="11">
        <name>Fe(2+)</name>
        <dbReference type="ChEBI" id="CHEBI:29033"/>
    </cofactor>
</comment>
<keyword evidence="5" id="KW-0276">Fatty acid metabolism</keyword>
<evidence type="ECO:0000256" key="1">
    <source>
        <dbReference type="ARBA" id="ARBA00004141"/>
    </source>
</evidence>
<keyword evidence="9 13" id="KW-0472">Membrane</keyword>
<keyword evidence="4 11" id="KW-0812">Transmembrane</keyword>
<feature type="transmembrane region" description="Helical" evidence="13">
    <location>
        <begin position="104"/>
        <end position="126"/>
    </location>
</feature>
<accession>K7PBR7</accession>
<dbReference type="GO" id="GO:0005789">
    <property type="term" value="C:endoplasmic reticulum membrane"/>
    <property type="evidence" value="ECO:0007669"/>
    <property type="project" value="TreeGrafter"/>
</dbReference>
<dbReference type="InterPro" id="IPR015876">
    <property type="entry name" value="Acyl-CoA_DS"/>
</dbReference>
<evidence type="ECO:0000256" key="10">
    <source>
        <dbReference type="ARBA" id="ARBA00023160"/>
    </source>
</evidence>
<evidence type="ECO:0000256" key="9">
    <source>
        <dbReference type="ARBA" id="ARBA00023136"/>
    </source>
</evidence>
<evidence type="ECO:0000256" key="4">
    <source>
        <dbReference type="ARBA" id="ARBA00022692"/>
    </source>
</evidence>
<evidence type="ECO:0000256" key="7">
    <source>
        <dbReference type="ARBA" id="ARBA00023002"/>
    </source>
</evidence>
<evidence type="ECO:0000256" key="11">
    <source>
        <dbReference type="RuleBase" id="RU000581"/>
    </source>
</evidence>
<evidence type="ECO:0000256" key="8">
    <source>
        <dbReference type="ARBA" id="ARBA00023098"/>
    </source>
</evidence>
<evidence type="ECO:0000256" key="13">
    <source>
        <dbReference type="SAM" id="Phobius"/>
    </source>
</evidence>
<sequence length="354" mass="41730">MPPNTECNIQDVTGVLEETDREVEERDIKEVHKTNKFPELPIIWFNVFLHAVSHSIGLYGLYVLFTSAKWWSVALFLVNYEFATLGTTAGIHRLWSHRSYKARWPLTLFLTYCQTLAFQYSIIYWATYHRVHHKYTETDADPHNAKRGFFHSHMGWTIRQRSPEFITRAKEADMSDLYNNTIVRIQDEYYYSILMVVFFIMPTVMPMYLWNETFVNAFSLNILRYLVNLHCFFFVNSAAHKMGYKPYRKDIYASDFMLASILMQGDAWHNYHHTFPWDYKTSEHGTYGTNVTTGFIDLMAKIGWAYDLKTASPEMIKRRVLKSGDGSHHLWGWGDKDQSKQERSEAIILNKKDN</sequence>
<feature type="compositionally biased region" description="Basic and acidic residues" evidence="12">
    <location>
        <begin position="334"/>
        <end position="354"/>
    </location>
</feature>
<feature type="transmembrane region" description="Helical" evidence="13">
    <location>
        <begin position="189"/>
        <end position="210"/>
    </location>
</feature>
<dbReference type="GO" id="GO:0006636">
    <property type="term" value="P:unsaturated fatty acid biosynthetic process"/>
    <property type="evidence" value="ECO:0007669"/>
    <property type="project" value="TreeGrafter"/>
</dbReference>
<dbReference type="PRINTS" id="PR00075">
    <property type="entry name" value="FACDDSATRASE"/>
</dbReference>
<protein>
    <submittedName>
        <fullName evidence="14">Delta 9/14 acylCoA acetylenase</fullName>
    </submittedName>
</protein>
<evidence type="ECO:0000256" key="2">
    <source>
        <dbReference type="ARBA" id="ARBA00009295"/>
    </source>
</evidence>
<name>K7PBR7_9COLE</name>
<dbReference type="PANTHER" id="PTHR11351">
    <property type="entry name" value="ACYL-COA DESATURASE"/>
    <property type="match status" value="1"/>
</dbReference>
<proteinExistence type="evidence at transcript level"/>
<dbReference type="GO" id="GO:0005506">
    <property type="term" value="F:iron ion binding"/>
    <property type="evidence" value="ECO:0007669"/>
    <property type="project" value="TreeGrafter"/>
</dbReference>
<comment type="subcellular location">
    <subcellularLocation>
        <location evidence="1">Membrane</location>
        <topology evidence="1">Multi-pass membrane protein</topology>
    </subcellularLocation>
</comment>